<dbReference type="Pfam" id="PF00356">
    <property type="entry name" value="LacI"/>
    <property type="match status" value="1"/>
</dbReference>
<dbReference type="InterPro" id="IPR001761">
    <property type="entry name" value="Peripla_BP/Lac1_sug-bd_dom"/>
</dbReference>
<protein>
    <submittedName>
        <fullName evidence="5">LacI family transcriptional regulator</fullName>
    </submittedName>
</protein>
<reference evidence="5 6" key="1">
    <citation type="submission" date="2021-11" db="EMBL/GenBank/DDBJ databases">
        <title>Genomic of Niabella pedocola.</title>
        <authorList>
            <person name="Wu T."/>
        </authorList>
    </citation>
    <scope>NUCLEOTIDE SEQUENCE [LARGE SCALE GENOMIC DNA]</scope>
    <source>
        <strain evidence="5 6">JCM 31011</strain>
    </source>
</reference>
<dbReference type="Gene3D" id="1.10.260.40">
    <property type="entry name" value="lambda repressor-like DNA-binding domains"/>
    <property type="match status" value="1"/>
</dbReference>
<accession>A0ABS8PWV4</accession>
<dbReference type="PANTHER" id="PTHR30146">
    <property type="entry name" value="LACI-RELATED TRANSCRIPTIONAL REPRESSOR"/>
    <property type="match status" value="1"/>
</dbReference>
<gene>
    <name evidence="5" type="ORF">LQ567_18385</name>
</gene>
<evidence type="ECO:0000256" key="3">
    <source>
        <dbReference type="ARBA" id="ARBA00023163"/>
    </source>
</evidence>
<keyword evidence="6" id="KW-1185">Reference proteome</keyword>
<sequence length="345" mass="38144">MKLNAITIKDIARALGLSASTVSRALRDSYEISEETKKKVRDYANENKYRPNLAALSLRKGKSRSIGVIVADIANNYFSQIIGGIESVANEKGYNVIITQSKDSAEREQMIINDLTSRSIDGLIVSLAAGTTDYSLFEEMIEQGVPIVFIDRIAEHIETHKVTADNFTGAYNAVQHLAKSGYKKIALIANNRNLSISRERIDGCMKAFEELELEQDGKWVQFCAAGGSDDREIEKVITSLLDMKNRPDALLTLSDTLSLKTLRILKRKQVRVPEEIGLMGFSNFNNSELLDPALSVIYQPSVEMGSVAAKLLLADIESKRPVTSFTKQVLSTRIITRKSSAPAHS</sequence>
<evidence type="ECO:0000256" key="1">
    <source>
        <dbReference type="ARBA" id="ARBA00023015"/>
    </source>
</evidence>
<feature type="domain" description="HTH lacI-type" evidence="4">
    <location>
        <begin position="6"/>
        <end position="60"/>
    </location>
</feature>
<dbReference type="Gene3D" id="3.40.50.2300">
    <property type="match status" value="2"/>
</dbReference>
<dbReference type="InterPro" id="IPR000843">
    <property type="entry name" value="HTH_LacI"/>
</dbReference>
<organism evidence="5 6">
    <name type="scientific">Niabella pedocola</name>
    <dbReference type="NCBI Taxonomy" id="1752077"/>
    <lineage>
        <taxon>Bacteria</taxon>
        <taxon>Pseudomonadati</taxon>
        <taxon>Bacteroidota</taxon>
        <taxon>Chitinophagia</taxon>
        <taxon>Chitinophagales</taxon>
        <taxon>Chitinophagaceae</taxon>
        <taxon>Niabella</taxon>
    </lineage>
</organism>
<dbReference type="InterPro" id="IPR028082">
    <property type="entry name" value="Peripla_BP_I"/>
</dbReference>
<evidence type="ECO:0000313" key="5">
    <source>
        <dbReference type="EMBL" id="MCD2424757.1"/>
    </source>
</evidence>
<evidence type="ECO:0000259" key="4">
    <source>
        <dbReference type="PROSITE" id="PS50932"/>
    </source>
</evidence>
<name>A0ABS8PWV4_9BACT</name>
<keyword evidence="3" id="KW-0804">Transcription</keyword>
<comment type="caution">
    <text evidence="5">The sequence shown here is derived from an EMBL/GenBank/DDBJ whole genome shotgun (WGS) entry which is preliminary data.</text>
</comment>
<dbReference type="SUPFAM" id="SSF47413">
    <property type="entry name" value="lambda repressor-like DNA-binding domains"/>
    <property type="match status" value="1"/>
</dbReference>
<evidence type="ECO:0000313" key="6">
    <source>
        <dbReference type="Proteomes" id="UP001199816"/>
    </source>
</evidence>
<dbReference type="EMBL" id="JAJNEC010000005">
    <property type="protein sequence ID" value="MCD2424757.1"/>
    <property type="molecule type" value="Genomic_DNA"/>
</dbReference>
<keyword evidence="1" id="KW-0805">Transcription regulation</keyword>
<keyword evidence="2" id="KW-0238">DNA-binding</keyword>
<dbReference type="CDD" id="cd06267">
    <property type="entry name" value="PBP1_LacI_sugar_binding-like"/>
    <property type="match status" value="1"/>
</dbReference>
<dbReference type="Pfam" id="PF00532">
    <property type="entry name" value="Peripla_BP_1"/>
    <property type="match status" value="1"/>
</dbReference>
<dbReference type="SUPFAM" id="SSF53822">
    <property type="entry name" value="Periplasmic binding protein-like I"/>
    <property type="match status" value="1"/>
</dbReference>
<proteinExistence type="predicted"/>
<dbReference type="PROSITE" id="PS50932">
    <property type="entry name" value="HTH_LACI_2"/>
    <property type="match status" value="1"/>
</dbReference>
<dbReference type="SMART" id="SM00354">
    <property type="entry name" value="HTH_LACI"/>
    <property type="match status" value="1"/>
</dbReference>
<dbReference type="PANTHER" id="PTHR30146:SF109">
    <property type="entry name" value="HTH-TYPE TRANSCRIPTIONAL REGULATOR GALS"/>
    <property type="match status" value="1"/>
</dbReference>
<dbReference type="RefSeq" id="WP_231006966.1">
    <property type="nucleotide sequence ID" value="NZ_JAJNEC010000005.1"/>
</dbReference>
<dbReference type="CDD" id="cd01392">
    <property type="entry name" value="HTH_LacI"/>
    <property type="match status" value="1"/>
</dbReference>
<dbReference type="Proteomes" id="UP001199816">
    <property type="component" value="Unassembled WGS sequence"/>
</dbReference>
<evidence type="ECO:0000256" key="2">
    <source>
        <dbReference type="ARBA" id="ARBA00023125"/>
    </source>
</evidence>
<dbReference type="InterPro" id="IPR010982">
    <property type="entry name" value="Lambda_DNA-bd_dom_sf"/>
</dbReference>